<dbReference type="InterPro" id="IPR007554">
    <property type="entry name" value="Glycerophosphate_synth"/>
</dbReference>
<sequence length="377" mass="43358">MNNIRQGLKAISGAIGFNCLPKDQCQITFYSEGKNDWPHLHNLLVATLERTDKSVCYLSSSLDDPGLMVEHPQLKTFFIGMGFVRDYVFQAIETHIMVMTMPDLNNFQVKRSRNPVHYVYVPHSLVSLHMIYRHGAFDHYDTICCAGPHHVREIRAIEKKYHLPEKNLVELGYPRLDSLIEQAKKYPQSESENKYQQKKILIAPSWGPKGLIESGLGHRLVNELIEIDHEVILRPHPQTMKFASNQVKKIVHLHKENPRFTFENCVAGQESLHQSDIMVSDWSGAALEFAFALNKPVIFCDISQKVNNPHYQDMNLEPLEVSIRQMIGVIWDGQSLIAEIIELCEQKSKNDLLELSHQYVFNQGHADEVFTQFLRTV</sequence>
<dbReference type="InterPro" id="IPR043148">
    <property type="entry name" value="TagF_C"/>
</dbReference>
<protein>
    <submittedName>
        <fullName evidence="1">CDP-glycerol--glycerophosphate glycerophosphotransferase</fullName>
    </submittedName>
</protein>
<evidence type="ECO:0000313" key="1">
    <source>
        <dbReference type="EMBL" id="ASX26845.1"/>
    </source>
</evidence>
<dbReference type="Gene3D" id="3.40.50.12580">
    <property type="match status" value="1"/>
</dbReference>
<dbReference type="Pfam" id="PF04464">
    <property type="entry name" value="Glyphos_transf"/>
    <property type="match status" value="1"/>
</dbReference>
<dbReference type="RefSeq" id="WP_046492981.1">
    <property type="nucleotide sequence ID" value="NZ_CP016303.1"/>
</dbReference>
<accession>A0A249E013</accession>
<name>A0A249E013_9ENTR</name>
<proteinExistence type="predicted"/>
<dbReference type="GO" id="GO:0047355">
    <property type="term" value="F:CDP-glycerol glycerophosphotransferase activity"/>
    <property type="evidence" value="ECO:0007669"/>
    <property type="project" value="InterPro"/>
</dbReference>
<dbReference type="EMBL" id="CP016303">
    <property type="protein sequence ID" value="ASX26845.1"/>
    <property type="molecule type" value="Genomic_DNA"/>
</dbReference>
<organism evidence="1 2">
    <name type="scientific">Candidatus Hamiltonella defensa</name>
    <name type="common">Bemisia tabaci</name>
    <dbReference type="NCBI Taxonomy" id="672795"/>
    <lineage>
        <taxon>Bacteria</taxon>
        <taxon>Pseudomonadati</taxon>
        <taxon>Pseudomonadota</taxon>
        <taxon>Gammaproteobacteria</taxon>
        <taxon>Enterobacterales</taxon>
        <taxon>Enterobacteriaceae</taxon>
        <taxon>aphid secondary symbionts</taxon>
        <taxon>Candidatus Williamhamiltonella</taxon>
    </lineage>
</organism>
<dbReference type="GO" id="GO:0016020">
    <property type="term" value="C:membrane"/>
    <property type="evidence" value="ECO:0007669"/>
    <property type="project" value="InterPro"/>
</dbReference>
<dbReference type="AlphaFoldDB" id="A0A249E013"/>
<dbReference type="Proteomes" id="UP000216438">
    <property type="component" value="Chromosome"/>
</dbReference>
<evidence type="ECO:0000313" key="2">
    <source>
        <dbReference type="Proteomes" id="UP000216438"/>
    </source>
</evidence>
<gene>
    <name evidence="1" type="ORF">BA171_07525</name>
</gene>
<reference evidence="1 2" key="2">
    <citation type="submission" date="2017-09" db="EMBL/GenBank/DDBJ databases">
        <title>The genome of whitefly Bemisia tabaci, a global crop pest, provides novel insights into virus transmission, host adaptation and insecticide resistance.</title>
        <authorList>
            <person name="Kaur N."/>
            <person name="Kliot A."/>
            <person name="Pinheiro P.V."/>
            <person name="Luan J."/>
            <person name="Zheng Y."/>
            <person name="Liu W."/>
            <person name="Sun H."/>
            <person name="Yang X."/>
            <person name="Xu Y."/>
            <person name="Luo Y."/>
            <person name="Kruse A."/>
            <person name="Fisher T.W."/>
            <person name="Nelson D.R."/>
            <person name="Elimelech M."/>
            <person name="MacCoss M."/>
            <person name="Johnson R."/>
            <person name="Cohen E."/>
            <person name="Hunter W.B."/>
            <person name="Brown J.K."/>
            <person name="Jander G."/>
            <person name="Cilia M."/>
            <person name="Douglas A.E."/>
            <person name="Ghanim M."/>
            <person name="Simmons A.M."/>
            <person name="Wintermantel W.M."/>
            <person name="Ling K.-S."/>
            <person name="Fei Z."/>
        </authorList>
    </citation>
    <scope>NUCLEOTIDE SEQUENCE [LARGE SCALE GENOMIC DNA]</scope>
    <source>
        <strain evidence="1 2">MEAM1</strain>
    </source>
</reference>
<keyword evidence="1" id="KW-0808">Transferase</keyword>
<dbReference type="SUPFAM" id="SSF53756">
    <property type="entry name" value="UDP-Glycosyltransferase/glycogen phosphorylase"/>
    <property type="match status" value="1"/>
</dbReference>
<dbReference type="OrthoDB" id="9780552at2"/>
<reference evidence="2" key="1">
    <citation type="submission" date="2016-06" db="EMBL/GenBank/DDBJ databases">
        <authorList>
            <person name="Chen W."/>
            <person name="Hasegawa D.K."/>
        </authorList>
    </citation>
    <scope>NUCLEOTIDE SEQUENCE [LARGE SCALE GENOMIC DNA]</scope>
    <source>
        <strain evidence="2">MEAM1</strain>
    </source>
</reference>